<protein>
    <submittedName>
        <fullName evidence="1">Uncharacterized protein</fullName>
    </submittedName>
</protein>
<keyword evidence="2" id="KW-1185">Reference proteome</keyword>
<reference evidence="2" key="1">
    <citation type="journal article" date="2019" name="Int. J. Syst. Evol. Microbiol.">
        <title>The Global Catalogue of Microorganisms (GCM) 10K type strain sequencing project: providing services to taxonomists for standard genome sequencing and annotation.</title>
        <authorList>
            <consortium name="The Broad Institute Genomics Platform"/>
            <consortium name="The Broad Institute Genome Sequencing Center for Infectious Disease"/>
            <person name="Wu L."/>
            <person name="Ma J."/>
        </authorList>
    </citation>
    <scope>NUCLEOTIDE SEQUENCE [LARGE SCALE GENOMIC DNA]</scope>
    <source>
        <strain evidence="2">KCTC 52237</strain>
    </source>
</reference>
<comment type="caution">
    <text evidence="1">The sequence shown here is derived from an EMBL/GenBank/DDBJ whole genome shotgun (WGS) entry which is preliminary data.</text>
</comment>
<proteinExistence type="predicted"/>
<name>A0ABV7FHR0_9GAMM</name>
<accession>A0ABV7FHR0</accession>
<dbReference type="RefSeq" id="WP_378119198.1">
    <property type="nucleotide sequence ID" value="NZ_JBHRTF010000004.1"/>
</dbReference>
<gene>
    <name evidence="1" type="ORF">ACFODX_11475</name>
</gene>
<sequence length="92" mass="10570">MKPGKPNQDAASHAKWLREEQGETARELAELMRLAQEMGRRLCNETHGDMYDEVRLLMSLLHQTRAQADLIDAQLNSADPIADLLQRRQMNQ</sequence>
<evidence type="ECO:0000313" key="1">
    <source>
        <dbReference type="EMBL" id="MFC3116180.1"/>
    </source>
</evidence>
<dbReference type="Proteomes" id="UP001595555">
    <property type="component" value="Unassembled WGS sequence"/>
</dbReference>
<dbReference type="EMBL" id="JBHRTF010000004">
    <property type="protein sequence ID" value="MFC3116180.1"/>
    <property type="molecule type" value="Genomic_DNA"/>
</dbReference>
<evidence type="ECO:0000313" key="2">
    <source>
        <dbReference type="Proteomes" id="UP001595555"/>
    </source>
</evidence>
<organism evidence="1 2">
    <name type="scientific">Cellvibrio fontiphilus</name>
    <dbReference type="NCBI Taxonomy" id="1815559"/>
    <lineage>
        <taxon>Bacteria</taxon>
        <taxon>Pseudomonadati</taxon>
        <taxon>Pseudomonadota</taxon>
        <taxon>Gammaproteobacteria</taxon>
        <taxon>Cellvibrionales</taxon>
        <taxon>Cellvibrionaceae</taxon>
        <taxon>Cellvibrio</taxon>
    </lineage>
</organism>